<organism evidence="2 3">
    <name type="scientific">Microbacterium barkeri</name>
    <dbReference type="NCBI Taxonomy" id="33917"/>
    <lineage>
        <taxon>Bacteria</taxon>
        <taxon>Bacillati</taxon>
        <taxon>Actinomycetota</taxon>
        <taxon>Actinomycetes</taxon>
        <taxon>Micrococcales</taxon>
        <taxon>Microbacteriaceae</taxon>
        <taxon>Microbacterium</taxon>
    </lineage>
</organism>
<evidence type="ECO:0000256" key="1">
    <source>
        <dbReference type="SAM" id="MobiDB-lite"/>
    </source>
</evidence>
<comment type="caution">
    <text evidence="2">The sequence shown here is derived from an EMBL/GenBank/DDBJ whole genome shotgun (WGS) entry which is preliminary data.</text>
</comment>
<feature type="region of interest" description="Disordered" evidence="1">
    <location>
        <begin position="141"/>
        <end position="187"/>
    </location>
</feature>
<feature type="compositionally biased region" description="Basic and acidic residues" evidence="1">
    <location>
        <begin position="178"/>
        <end position="187"/>
    </location>
</feature>
<protein>
    <recommendedName>
        <fullName evidence="4">DUF3618 domain-containing protein</fullName>
    </recommendedName>
</protein>
<dbReference type="AlphaFoldDB" id="A0A9W6H0B9"/>
<dbReference type="Proteomes" id="UP001142462">
    <property type="component" value="Unassembled WGS sequence"/>
</dbReference>
<proteinExistence type="predicted"/>
<keyword evidence="3" id="KW-1185">Reference proteome</keyword>
<dbReference type="Pfam" id="PF12277">
    <property type="entry name" value="DUF3618"/>
    <property type="match status" value="1"/>
</dbReference>
<gene>
    <name evidence="2" type="ORF">GCM10017576_03700</name>
</gene>
<name>A0A9W6H0B9_9MICO</name>
<dbReference type="InterPro" id="IPR022062">
    <property type="entry name" value="DUF3618"/>
</dbReference>
<evidence type="ECO:0000313" key="2">
    <source>
        <dbReference type="EMBL" id="GLJ60241.1"/>
    </source>
</evidence>
<dbReference type="Gene3D" id="1.20.120.20">
    <property type="entry name" value="Apolipoprotein"/>
    <property type="match status" value="1"/>
</dbReference>
<accession>A0A9W6H0B9</accession>
<dbReference type="EMBL" id="BSEJ01000001">
    <property type="protein sequence ID" value="GLJ60241.1"/>
    <property type="molecule type" value="Genomic_DNA"/>
</dbReference>
<evidence type="ECO:0008006" key="4">
    <source>
        <dbReference type="Google" id="ProtNLM"/>
    </source>
</evidence>
<reference evidence="2" key="2">
    <citation type="submission" date="2023-01" db="EMBL/GenBank/DDBJ databases">
        <authorList>
            <person name="Sun Q."/>
            <person name="Evtushenko L."/>
        </authorList>
    </citation>
    <scope>NUCLEOTIDE SEQUENCE</scope>
    <source>
        <strain evidence="2">VKM Ac-1020</strain>
    </source>
</reference>
<sequence>MTDSPDAIRADIERTRRELGRDADALVDKVTPSKIMDRQTSRLKGAFGSLRERVMGAADDAGSSLHDAGETVADATHRAAAKAEGNPMAVGLIAFGVGLLASSLIPASGREKRIAQDVREQAQPLVDEVKDVAQEVGAHLREPAQQAAESIRDTATEAAEHVKSEAQGSADAVAGRAQEARDNVQGS</sequence>
<dbReference type="RefSeq" id="WP_271171963.1">
    <property type="nucleotide sequence ID" value="NZ_BSEJ01000001.1"/>
</dbReference>
<feature type="compositionally biased region" description="Basic and acidic residues" evidence="1">
    <location>
        <begin position="150"/>
        <end position="164"/>
    </location>
</feature>
<evidence type="ECO:0000313" key="3">
    <source>
        <dbReference type="Proteomes" id="UP001142462"/>
    </source>
</evidence>
<reference evidence="2" key="1">
    <citation type="journal article" date="2014" name="Int. J. Syst. Evol. Microbiol.">
        <title>Complete genome sequence of Corynebacterium casei LMG S-19264T (=DSM 44701T), isolated from a smear-ripened cheese.</title>
        <authorList>
            <consortium name="US DOE Joint Genome Institute (JGI-PGF)"/>
            <person name="Walter F."/>
            <person name="Albersmeier A."/>
            <person name="Kalinowski J."/>
            <person name="Ruckert C."/>
        </authorList>
    </citation>
    <scope>NUCLEOTIDE SEQUENCE</scope>
    <source>
        <strain evidence="2">VKM Ac-1020</strain>
    </source>
</reference>